<evidence type="ECO:0000313" key="8">
    <source>
        <dbReference type="EMBL" id="GGB18267.1"/>
    </source>
</evidence>
<keyword evidence="4" id="KW-0560">Oxidoreductase</keyword>
<dbReference type="NCBIfam" id="NF005866">
    <property type="entry name" value="PRK07803.1"/>
    <property type="match status" value="1"/>
</dbReference>
<dbReference type="SUPFAM" id="SSF51905">
    <property type="entry name" value="FAD/NAD(P)-binding domain"/>
    <property type="match status" value="1"/>
</dbReference>
<evidence type="ECO:0000313" key="9">
    <source>
        <dbReference type="Proteomes" id="UP000607559"/>
    </source>
</evidence>
<evidence type="ECO:0000256" key="1">
    <source>
        <dbReference type="ARBA" id="ARBA00001974"/>
    </source>
</evidence>
<organism evidence="8 9">
    <name type="scientific">Puia dinghuensis</name>
    <dbReference type="NCBI Taxonomy" id="1792502"/>
    <lineage>
        <taxon>Bacteria</taxon>
        <taxon>Pseudomonadati</taxon>
        <taxon>Bacteroidota</taxon>
        <taxon>Chitinophagia</taxon>
        <taxon>Chitinophagales</taxon>
        <taxon>Chitinophagaceae</taxon>
        <taxon>Puia</taxon>
    </lineage>
</organism>
<feature type="domain" description="FAD-dependent oxidoreductase 2 FAD-binding" evidence="6">
    <location>
        <begin position="10"/>
        <end position="432"/>
    </location>
</feature>
<dbReference type="Gene3D" id="3.50.50.60">
    <property type="entry name" value="FAD/NAD(P)-binding domain"/>
    <property type="match status" value="1"/>
</dbReference>
<comment type="cofactor">
    <cofactor evidence="1">
        <name>FAD</name>
        <dbReference type="ChEBI" id="CHEBI:57692"/>
    </cofactor>
</comment>
<protein>
    <submittedName>
        <fullName evidence="8">Succinate dehydrogenase flavoprotein subunit</fullName>
    </submittedName>
</protein>
<dbReference type="SUPFAM" id="SSF46977">
    <property type="entry name" value="Succinate dehydrogenase/fumarate reductase flavoprotein C-terminal domain"/>
    <property type="match status" value="1"/>
</dbReference>
<dbReference type="InterPro" id="IPR027477">
    <property type="entry name" value="Succ_DH/fumarate_Rdtase_cat_sf"/>
</dbReference>
<dbReference type="Pfam" id="PF00890">
    <property type="entry name" value="FAD_binding_2"/>
    <property type="match status" value="1"/>
</dbReference>
<dbReference type="Pfam" id="PF02910">
    <property type="entry name" value="Succ_DH_flav_C"/>
    <property type="match status" value="1"/>
</dbReference>
<dbReference type="SUPFAM" id="SSF56425">
    <property type="entry name" value="Succinate dehydrogenase/fumarate reductase flavoprotein, catalytic domain"/>
    <property type="match status" value="1"/>
</dbReference>
<gene>
    <name evidence="8" type="primary">sdhA</name>
    <name evidence="8" type="ORF">GCM10011511_47630</name>
</gene>
<dbReference type="PANTHER" id="PTHR11632:SF51">
    <property type="entry name" value="SUCCINATE DEHYDROGENASE [UBIQUINONE] FLAVOPROTEIN SUBUNIT, MITOCHONDRIAL"/>
    <property type="match status" value="1"/>
</dbReference>
<keyword evidence="9" id="KW-1185">Reference proteome</keyword>
<evidence type="ECO:0000256" key="5">
    <source>
        <dbReference type="PIRSR" id="PIRSR000171-1"/>
    </source>
</evidence>
<dbReference type="FunFam" id="3.50.50.60:FF:000026">
    <property type="entry name" value="Succinate dehydrogenase flavoprotein subunit"/>
    <property type="match status" value="1"/>
</dbReference>
<dbReference type="GO" id="GO:0016491">
    <property type="term" value="F:oxidoreductase activity"/>
    <property type="evidence" value="ECO:0007669"/>
    <property type="project" value="UniProtKB-KW"/>
</dbReference>
<evidence type="ECO:0000259" key="7">
    <source>
        <dbReference type="Pfam" id="PF02910"/>
    </source>
</evidence>
<keyword evidence="2" id="KW-0285">Flavoprotein</keyword>
<keyword evidence="3" id="KW-0274">FAD</keyword>
<dbReference type="InterPro" id="IPR003953">
    <property type="entry name" value="FAD-dep_OxRdtase_2_FAD-bd"/>
</dbReference>
<feature type="domain" description="Fumarate reductase/succinate dehydrogenase flavoprotein-like C-terminal" evidence="7">
    <location>
        <begin position="488"/>
        <end position="593"/>
    </location>
</feature>
<dbReference type="InterPro" id="IPR015939">
    <property type="entry name" value="Fum_Rdtase/Succ_DH_flav-like_C"/>
</dbReference>
<dbReference type="RefSeq" id="WP_188936522.1">
    <property type="nucleotide sequence ID" value="NZ_BMJC01000005.1"/>
</dbReference>
<dbReference type="InterPro" id="IPR037099">
    <property type="entry name" value="Fum_R/Succ_DH_flav-like_C_sf"/>
</dbReference>
<evidence type="ECO:0000259" key="6">
    <source>
        <dbReference type="Pfam" id="PF00890"/>
    </source>
</evidence>
<feature type="active site" description="Proton acceptor" evidence="5">
    <location>
        <position position="320"/>
    </location>
</feature>
<dbReference type="Gene3D" id="1.20.58.100">
    <property type="entry name" value="Fumarate reductase/succinate dehydrogenase flavoprotein-like, C-terminal domain"/>
    <property type="match status" value="1"/>
</dbReference>
<sequence>MALYDVVDYDVLVIGAGGAGLRAAVEAAGAGVSVGLICKSLLGKAHTVMAEGGIAAALSNVDERDNWCVHFTDTMRGGQYLNNWRMAEIHAKEAPDRVKELEAWGALFDRTRDGRILQRNFGGHKYPRLAHVGDRTGLEMIRTLQDHAIHQKIGVHMEFTIIGLLKEGAAGGVGLSNDGGRVVGALGYEREKGRWFVFRAKAIVLATGGVGRAFKITSNSWEYTGDGQSLAYHAGADLMDMEFVQFHPTGMVWPPSVQGILVTEGVRGEGGILLNNDKRRFMFDDIPELYRNQTADNEEEGWKYTQGDREARRPPELLTRDHVARCIVREIKEGRGSPHKGVYLDISWIKDKIPHAADHIRKKLPSMYHQFMKLADIDITKEPMEVGPTTHYIMGGIRVDADSQMSTVPGLFAAGECAAGLHGANRLGGNSLSDLLVFGKRAGEYAGQWAREHGQGAIDDAVVDSMMRRALEPFERVQGENPYQVQYDLQEMMQDLVGIVRKEEELAEAVLQLEKLKERMGRVAVHGNREYNNGWHTALDLFNLLTVSEAIALSAIRRKESRGAHFREDFPNKDDKNGKYNLIVRKGADGQMQVVQQALAEMRPDLVKLIEEMK</sequence>
<dbReference type="InterPro" id="IPR036188">
    <property type="entry name" value="FAD/NAD-bd_sf"/>
</dbReference>
<dbReference type="InterPro" id="IPR030664">
    <property type="entry name" value="SdhA/FrdA/AprA"/>
</dbReference>
<dbReference type="PRINTS" id="PR00368">
    <property type="entry name" value="FADPNR"/>
</dbReference>
<dbReference type="Proteomes" id="UP000607559">
    <property type="component" value="Unassembled WGS sequence"/>
</dbReference>
<comment type="caution">
    <text evidence="8">The sequence shown here is derived from an EMBL/GenBank/DDBJ whole genome shotgun (WGS) entry which is preliminary data.</text>
</comment>
<dbReference type="EMBL" id="BMJC01000005">
    <property type="protein sequence ID" value="GGB18267.1"/>
    <property type="molecule type" value="Genomic_DNA"/>
</dbReference>
<evidence type="ECO:0000256" key="4">
    <source>
        <dbReference type="ARBA" id="ARBA00023002"/>
    </source>
</evidence>
<reference evidence="8" key="1">
    <citation type="journal article" date="2014" name="Int. J. Syst. Evol. Microbiol.">
        <title>Complete genome sequence of Corynebacterium casei LMG S-19264T (=DSM 44701T), isolated from a smear-ripened cheese.</title>
        <authorList>
            <consortium name="US DOE Joint Genome Institute (JGI-PGF)"/>
            <person name="Walter F."/>
            <person name="Albersmeier A."/>
            <person name="Kalinowski J."/>
            <person name="Ruckert C."/>
        </authorList>
    </citation>
    <scope>NUCLEOTIDE SEQUENCE</scope>
    <source>
        <strain evidence="8">CGMCC 1.15448</strain>
    </source>
</reference>
<name>A0A8J2UHL7_9BACT</name>
<evidence type="ECO:0000256" key="2">
    <source>
        <dbReference type="ARBA" id="ARBA00022630"/>
    </source>
</evidence>
<proteinExistence type="predicted"/>
<dbReference type="PIRSF" id="PIRSF000171">
    <property type="entry name" value="SDHA_APRA_LASPO"/>
    <property type="match status" value="1"/>
</dbReference>
<evidence type="ECO:0000256" key="3">
    <source>
        <dbReference type="ARBA" id="ARBA00022827"/>
    </source>
</evidence>
<accession>A0A8J2UHL7</accession>
<dbReference type="PANTHER" id="PTHR11632">
    <property type="entry name" value="SUCCINATE DEHYDROGENASE 2 FLAVOPROTEIN SUBUNIT"/>
    <property type="match status" value="1"/>
</dbReference>
<reference evidence="8" key="2">
    <citation type="submission" date="2020-09" db="EMBL/GenBank/DDBJ databases">
        <authorList>
            <person name="Sun Q."/>
            <person name="Zhou Y."/>
        </authorList>
    </citation>
    <scope>NUCLEOTIDE SEQUENCE</scope>
    <source>
        <strain evidence="8">CGMCC 1.15448</strain>
    </source>
</reference>
<dbReference type="AlphaFoldDB" id="A0A8J2UHL7"/>
<dbReference type="FunFam" id="3.90.700.10:FF:000005">
    <property type="entry name" value="Succinate dehydrogenase flavoprotein subunit"/>
    <property type="match status" value="1"/>
</dbReference>
<dbReference type="Gene3D" id="3.90.700.10">
    <property type="entry name" value="Succinate dehydrogenase/fumarate reductase flavoprotein, catalytic domain"/>
    <property type="match status" value="1"/>
</dbReference>